<protein>
    <recommendedName>
        <fullName evidence="4">HTH arsR-type domain-containing protein</fullName>
    </recommendedName>
</protein>
<dbReference type="Gene3D" id="1.10.10.10">
    <property type="entry name" value="Winged helix-like DNA-binding domain superfamily/Winged helix DNA-binding domain"/>
    <property type="match status" value="1"/>
</dbReference>
<dbReference type="GO" id="GO:0003700">
    <property type="term" value="F:DNA-binding transcription factor activity"/>
    <property type="evidence" value="ECO:0007669"/>
    <property type="project" value="InterPro"/>
</dbReference>
<dbReference type="NCBIfam" id="NF033788">
    <property type="entry name" value="HTH_metalloreg"/>
    <property type="match status" value="1"/>
</dbReference>
<gene>
    <name evidence="5" type="ORF">FTUN_0721</name>
</gene>
<dbReference type="PANTHER" id="PTHR43132:SF2">
    <property type="entry name" value="ARSENICAL RESISTANCE OPERON REPRESSOR ARSR-RELATED"/>
    <property type="match status" value="1"/>
</dbReference>
<dbReference type="SUPFAM" id="SSF46785">
    <property type="entry name" value="Winged helix' DNA-binding domain"/>
    <property type="match status" value="1"/>
</dbReference>
<dbReference type="PROSITE" id="PS50987">
    <property type="entry name" value="HTH_ARSR_2"/>
    <property type="match status" value="1"/>
</dbReference>
<name>A0A6M5YIW0_9BACT</name>
<dbReference type="GO" id="GO:0003677">
    <property type="term" value="F:DNA binding"/>
    <property type="evidence" value="ECO:0007669"/>
    <property type="project" value="UniProtKB-KW"/>
</dbReference>
<dbReference type="InterPro" id="IPR036388">
    <property type="entry name" value="WH-like_DNA-bd_sf"/>
</dbReference>
<accession>A0A6M5YIW0</accession>
<dbReference type="SMART" id="SM00418">
    <property type="entry name" value="HTH_ARSR"/>
    <property type="match status" value="1"/>
</dbReference>
<dbReference type="Proteomes" id="UP000503447">
    <property type="component" value="Chromosome"/>
</dbReference>
<reference evidence="6" key="1">
    <citation type="submission" date="2020-05" db="EMBL/GenBank/DDBJ databases">
        <title>Frigoriglobus tundricola gen. nov., sp. nov., a psychrotolerant cellulolytic planctomycete of the family Gemmataceae with two divergent copies of 16S rRNA gene.</title>
        <authorList>
            <person name="Kulichevskaya I.S."/>
            <person name="Ivanova A.A."/>
            <person name="Naumoff D.G."/>
            <person name="Beletsky A.V."/>
            <person name="Rijpstra W.I.C."/>
            <person name="Sinninghe Damste J.S."/>
            <person name="Mardanov A.V."/>
            <person name="Ravin N.V."/>
            <person name="Dedysh S.N."/>
        </authorList>
    </citation>
    <scope>NUCLEOTIDE SEQUENCE [LARGE SCALE GENOMIC DNA]</scope>
    <source>
        <strain evidence="6">PL17</strain>
    </source>
</reference>
<dbReference type="EMBL" id="CP053452">
    <property type="protein sequence ID" value="QJW93216.1"/>
    <property type="molecule type" value="Genomic_DNA"/>
</dbReference>
<sequence length="87" mass="9294">MGIGEAMRLAILRILATDQKTVTALATLCRVEIVNVSHHLKILKIAGLVTSEKDGRFMTYRLAGANTKGTILELSHPAGVKVSIPLG</sequence>
<keyword evidence="3" id="KW-0804">Transcription</keyword>
<evidence type="ECO:0000259" key="4">
    <source>
        <dbReference type="PROSITE" id="PS50987"/>
    </source>
</evidence>
<dbReference type="Pfam" id="PF12840">
    <property type="entry name" value="HTH_20"/>
    <property type="match status" value="1"/>
</dbReference>
<dbReference type="AlphaFoldDB" id="A0A6M5YIW0"/>
<evidence type="ECO:0000313" key="5">
    <source>
        <dbReference type="EMBL" id="QJW93216.1"/>
    </source>
</evidence>
<evidence type="ECO:0000313" key="6">
    <source>
        <dbReference type="Proteomes" id="UP000503447"/>
    </source>
</evidence>
<evidence type="ECO:0000256" key="1">
    <source>
        <dbReference type="ARBA" id="ARBA00023015"/>
    </source>
</evidence>
<evidence type="ECO:0000256" key="2">
    <source>
        <dbReference type="ARBA" id="ARBA00023125"/>
    </source>
</evidence>
<dbReference type="PRINTS" id="PR00778">
    <property type="entry name" value="HTHARSR"/>
</dbReference>
<dbReference type="InterPro" id="IPR051011">
    <property type="entry name" value="Metal_resp_trans_reg"/>
</dbReference>
<keyword evidence="6" id="KW-1185">Reference proteome</keyword>
<dbReference type="InterPro" id="IPR011991">
    <property type="entry name" value="ArsR-like_HTH"/>
</dbReference>
<dbReference type="RefSeq" id="WP_171469458.1">
    <property type="nucleotide sequence ID" value="NZ_CP053452.2"/>
</dbReference>
<organism evidence="5 6">
    <name type="scientific">Frigoriglobus tundricola</name>
    <dbReference type="NCBI Taxonomy" id="2774151"/>
    <lineage>
        <taxon>Bacteria</taxon>
        <taxon>Pseudomonadati</taxon>
        <taxon>Planctomycetota</taxon>
        <taxon>Planctomycetia</taxon>
        <taxon>Gemmatales</taxon>
        <taxon>Gemmataceae</taxon>
        <taxon>Frigoriglobus</taxon>
    </lineage>
</organism>
<keyword evidence="2" id="KW-0238">DNA-binding</keyword>
<dbReference type="CDD" id="cd00090">
    <property type="entry name" value="HTH_ARSR"/>
    <property type="match status" value="1"/>
</dbReference>
<dbReference type="PANTHER" id="PTHR43132">
    <property type="entry name" value="ARSENICAL RESISTANCE OPERON REPRESSOR ARSR-RELATED"/>
    <property type="match status" value="1"/>
</dbReference>
<keyword evidence="1" id="KW-0805">Transcription regulation</keyword>
<dbReference type="InterPro" id="IPR001845">
    <property type="entry name" value="HTH_ArsR_DNA-bd_dom"/>
</dbReference>
<proteinExistence type="predicted"/>
<evidence type="ECO:0000256" key="3">
    <source>
        <dbReference type="ARBA" id="ARBA00023163"/>
    </source>
</evidence>
<feature type="domain" description="HTH arsR-type" evidence="4">
    <location>
        <begin position="1"/>
        <end position="82"/>
    </location>
</feature>
<dbReference type="InterPro" id="IPR036390">
    <property type="entry name" value="WH_DNA-bd_sf"/>
</dbReference>
<dbReference type="KEGG" id="ftj:FTUN_0721"/>